<dbReference type="SUPFAM" id="SSF53850">
    <property type="entry name" value="Periplasmic binding protein-like II"/>
    <property type="match status" value="1"/>
</dbReference>
<dbReference type="AlphaFoldDB" id="D2RHT8"/>
<dbReference type="GO" id="GO:0015689">
    <property type="term" value="P:molybdate ion transport"/>
    <property type="evidence" value="ECO:0007669"/>
    <property type="project" value="InterPro"/>
</dbReference>
<keyword evidence="1" id="KW-0479">Metal-binding</keyword>
<dbReference type="OrthoDB" id="15033at2157"/>
<gene>
    <name evidence="3" type="ordered locus">Arcpr_0800</name>
</gene>
<reference evidence="3 4" key="1">
    <citation type="journal article" date="2010" name="Stand. Genomic Sci.">
        <title>Complete genome sequence of Archaeoglobus profundus type strain (AV18).</title>
        <authorList>
            <person name="von Jan M."/>
            <person name="Lapidus A."/>
            <person name="Del Rio T.G."/>
            <person name="Copeland A."/>
            <person name="Tice H."/>
            <person name="Cheng J.F."/>
            <person name="Lucas S."/>
            <person name="Chen F."/>
            <person name="Nolan M."/>
            <person name="Goodwin L."/>
            <person name="Han C."/>
            <person name="Pitluck S."/>
            <person name="Liolios K."/>
            <person name="Ivanova N."/>
            <person name="Mavromatis K."/>
            <person name="Ovchinnikova G."/>
            <person name="Chertkov O."/>
            <person name="Pati A."/>
            <person name="Chen A."/>
            <person name="Palaniappan K."/>
            <person name="Land M."/>
            <person name="Hauser L."/>
            <person name="Chang Y.J."/>
            <person name="Jeffries C.D."/>
            <person name="Saunders E."/>
            <person name="Brettin T."/>
            <person name="Detter J.C."/>
            <person name="Chain P."/>
            <person name="Eichinger K."/>
            <person name="Huber H."/>
            <person name="Spring S."/>
            <person name="Rohde M."/>
            <person name="Goker M."/>
            <person name="Wirth R."/>
            <person name="Woyke T."/>
            <person name="Bristow J."/>
            <person name="Eisen J.A."/>
            <person name="Markowitz V."/>
            <person name="Hugenholtz P."/>
            <person name="Kyrpides N.C."/>
            <person name="Klenk H.P."/>
        </authorList>
    </citation>
    <scope>NUCLEOTIDE SEQUENCE [LARGE SCALE GENOMIC DNA]</scope>
    <source>
        <strain evidence="4">DSM 5631 / JCM 9629 / NBRC 100127 / Av18</strain>
    </source>
</reference>
<dbReference type="PANTHER" id="PTHR30632:SF0">
    <property type="entry name" value="SULFATE-BINDING PROTEIN"/>
    <property type="match status" value="1"/>
</dbReference>
<dbReference type="PANTHER" id="PTHR30632">
    <property type="entry name" value="MOLYBDATE-BINDING PERIPLASMIC PROTEIN"/>
    <property type="match status" value="1"/>
</dbReference>
<dbReference type="InterPro" id="IPR005950">
    <property type="entry name" value="ModA"/>
</dbReference>
<dbReference type="eggNOG" id="arCOG00219">
    <property type="taxonomic scope" value="Archaea"/>
</dbReference>
<organism evidence="3 4">
    <name type="scientific">Archaeoglobus profundus (strain DSM 5631 / JCM 9629 / NBRC 100127 / Av18)</name>
    <dbReference type="NCBI Taxonomy" id="572546"/>
    <lineage>
        <taxon>Archaea</taxon>
        <taxon>Methanobacteriati</taxon>
        <taxon>Methanobacteriota</taxon>
        <taxon>Archaeoglobi</taxon>
        <taxon>Archaeoglobales</taxon>
        <taxon>Archaeoglobaceae</taxon>
        <taxon>Archaeoglobus</taxon>
    </lineage>
</organism>
<evidence type="ECO:0000313" key="4">
    <source>
        <dbReference type="Proteomes" id="UP000001901"/>
    </source>
</evidence>
<dbReference type="PaxDb" id="572546-Arcpr_0800"/>
<sequence length="272" mass="31645">MIEIPEDRGKDIHGLEYPDEAELILFMAGNQFMVMDELLQAFREEYGIEKIFYETLPPGLLLKQILEGAKYRDVVLPQIPDVYSSVSEDSMKLLKEKGLIDDYFVYLHNRIVLMVPKGNPKRIRSIFDLARDDIVVSHPNPENEDIGKYIVQMYLEVGGEKLRRKIMEKKAREGTTIYTLVHHRETPERILKGKADAGWVWATEAIYARMKGLPVEMVEVEIDMSDRVNYYIAKLKNAPNPENAEAFLEFIKSEKAQRIYQKYGFVPHFVRE</sequence>
<dbReference type="GO" id="GO:0030973">
    <property type="term" value="F:molybdate ion binding"/>
    <property type="evidence" value="ECO:0007669"/>
    <property type="project" value="TreeGrafter"/>
</dbReference>
<dbReference type="GO" id="GO:0046872">
    <property type="term" value="F:metal ion binding"/>
    <property type="evidence" value="ECO:0007669"/>
    <property type="project" value="UniProtKB-KW"/>
</dbReference>
<proteinExistence type="predicted"/>
<dbReference type="HOGENOM" id="CLU_065753_0_0_2"/>
<dbReference type="NCBIfam" id="TIGR01256">
    <property type="entry name" value="modA"/>
    <property type="match status" value="1"/>
</dbReference>
<dbReference type="GeneID" id="8739461"/>
<evidence type="ECO:0000313" key="3">
    <source>
        <dbReference type="EMBL" id="ADB57863.1"/>
    </source>
</evidence>
<dbReference type="EMBL" id="CP001857">
    <property type="protein sequence ID" value="ADB57863.1"/>
    <property type="molecule type" value="Genomic_DNA"/>
</dbReference>
<dbReference type="Pfam" id="PF13531">
    <property type="entry name" value="SBP_bac_11"/>
    <property type="match status" value="1"/>
</dbReference>
<dbReference type="Proteomes" id="UP000001901">
    <property type="component" value="Chromosome"/>
</dbReference>
<dbReference type="RefSeq" id="WP_012940199.1">
    <property type="nucleotide sequence ID" value="NC_013741.1"/>
</dbReference>
<dbReference type="Gene3D" id="3.40.190.10">
    <property type="entry name" value="Periplasmic binding protein-like II"/>
    <property type="match status" value="2"/>
</dbReference>
<dbReference type="InterPro" id="IPR050682">
    <property type="entry name" value="ModA/WtpA"/>
</dbReference>
<keyword evidence="4" id="KW-1185">Reference proteome</keyword>
<keyword evidence="2" id="KW-0732">Signal</keyword>
<evidence type="ECO:0000256" key="1">
    <source>
        <dbReference type="ARBA" id="ARBA00022723"/>
    </source>
</evidence>
<protein>
    <submittedName>
        <fullName evidence="3">Molybdenum ABC transporter, periplasmic molybdate-binding protein</fullName>
    </submittedName>
</protein>
<dbReference type="STRING" id="572546.Arcpr_0800"/>
<name>D2RHT8_ARCPA</name>
<dbReference type="KEGG" id="apo:Arcpr_0800"/>
<accession>D2RHT8</accession>
<evidence type="ECO:0000256" key="2">
    <source>
        <dbReference type="ARBA" id="ARBA00022729"/>
    </source>
</evidence>